<feature type="disulfide bond" evidence="25">
    <location>
        <begin position="391"/>
        <end position="400"/>
    </location>
</feature>
<evidence type="ECO:0000256" key="23">
    <source>
        <dbReference type="PIRSR" id="PIRSR607754-1"/>
    </source>
</evidence>
<comment type="similarity">
    <text evidence="4">Belongs to the glycosyltransferase 16 (GT16) protein family.</text>
</comment>
<dbReference type="InterPro" id="IPR029044">
    <property type="entry name" value="Nucleotide-diphossugar_trans"/>
</dbReference>
<dbReference type="GO" id="GO:0009312">
    <property type="term" value="P:oligosaccharide biosynthetic process"/>
    <property type="evidence" value="ECO:0007669"/>
    <property type="project" value="InterPro"/>
</dbReference>
<dbReference type="GO" id="GO:0000139">
    <property type="term" value="C:Golgi membrane"/>
    <property type="evidence" value="ECO:0007669"/>
    <property type="project" value="UniProtKB-SubCell"/>
</dbReference>
<dbReference type="GO" id="GO:0006487">
    <property type="term" value="P:protein N-linked glycosylation"/>
    <property type="evidence" value="ECO:0007669"/>
    <property type="project" value="TreeGrafter"/>
</dbReference>
<evidence type="ECO:0000256" key="24">
    <source>
        <dbReference type="PIRSR" id="PIRSR607754-2"/>
    </source>
</evidence>
<sequence length="443" mass="52442">MRQMRREYCWLCMAVLLTYVILNLYILLQLEPQCSDTPYHEIGNYVAVEHKHIKCRDNAKAYLEAKKADKNTLQFMIKPYTIRNQTNNILMRSASKNSTNIYEEIFRINSEQKIRNLYRYGLKLDQLSVVMVVQVHDRLEHLRILLDSLRKVRSIEKTLLIISHDLYSDELNQLVEEVDFCPVMQIFFPLSIQLHPKSFPGDDPNDCPRDMRKEEAMKKKCNNAAFPDKYGHYREAKYCQIKHHWLWKLQHVYNKVHVMRGYKGKILLLEEDYYVAPDIIHIIQMVQSLRQKDWKDCKECKIIALGRYDEHHNFRVNADKVEVANWESSRLNRGIAFNRDLWEEIKMCAKEFCIFDDYNWDWTLQHLSSKCIPQMKVLQMEATRVFHMGDCGIHQKGKKCQPEKKKKIIEQLVGNNTDHLFPNTLSISSYASLPLQDPKPNGG</sequence>
<keyword evidence="8" id="KW-0808">Transferase</keyword>
<dbReference type="GO" id="GO:0008455">
    <property type="term" value="F:alpha-1,6-mannosylglycoprotein 2-beta-N-acetylglucosaminyltransferase activity"/>
    <property type="evidence" value="ECO:0007669"/>
    <property type="project" value="UniProtKB-EC"/>
</dbReference>
<evidence type="ECO:0000256" key="20">
    <source>
        <dbReference type="ARBA" id="ARBA00032552"/>
    </source>
</evidence>
<evidence type="ECO:0000256" key="19">
    <source>
        <dbReference type="ARBA" id="ARBA00031203"/>
    </source>
</evidence>
<dbReference type="GO" id="GO:0005795">
    <property type="term" value="C:Golgi stack"/>
    <property type="evidence" value="ECO:0007669"/>
    <property type="project" value="InterPro"/>
</dbReference>
<dbReference type="PANTHER" id="PTHR12871">
    <property type="entry name" value="BETA-1,2-N-ACETYLGLUCOSAMINYLTRANSFERASE II"/>
    <property type="match status" value="1"/>
</dbReference>
<dbReference type="EC" id="2.4.1.143" evidence="5"/>
<evidence type="ECO:0000256" key="10">
    <source>
        <dbReference type="ARBA" id="ARBA00022723"/>
    </source>
</evidence>
<comment type="pathway">
    <text evidence="3">Protein modification; protein glycosylation.</text>
</comment>
<keyword evidence="12 27" id="KW-1133">Transmembrane helix</keyword>
<keyword evidence="14 27" id="KW-0472">Membrane</keyword>
<gene>
    <name evidence="28" type="ORF">DPMN_010442</name>
</gene>
<evidence type="ECO:0000256" key="17">
    <source>
        <dbReference type="ARBA" id="ARBA00023211"/>
    </source>
</evidence>
<keyword evidence="7" id="KW-0328">Glycosyltransferase</keyword>
<accession>A0A9D4N261</accession>
<evidence type="ECO:0000256" key="11">
    <source>
        <dbReference type="ARBA" id="ARBA00022968"/>
    </source>
</evidence>
<dbReference type="Proteomes" id="UP000828390">
    <property type="component" value="Unassembled WGS sequence"/>
</dbReference>
<name>A0A9D4N261_DREPO</name>
<dbReference type="GO" id="GO:0046872">
    <property type="term" value="F:metal ion binding"/>
    <property type="evidence" value="ECO:0007669"/>
    <property type="project" value="UniProtKB-KW"/>
</dbReference>
<evidence type="ECO:0000256" key="2">
    <source>
        <dbReference type="ARBA" id="ARBA00004323"/>
    </source>
</evidence>
<evidence type="ECO:0000256" key="3">
    <source>
        <dbReference type="ARBA" id="ARBA00004922"/>
    </source>
</evidence>
<keyword evidence="13" id="KW-0333">Golgi apparatus</keyword>
<reference evidence="28" key="1">
    <citation type="journal article" date="2019" name="bioRxiv">
        <title>The Genome of the Zebra Mussel, Dreissena polymorpha: A Resource for Invasive Species Research.</title>
        <authorList>
            <person name="McCartney M.A."/>
            <person name="Auch B."/>
            <person name="Kono T."/>
            <person name="Mallez S."/>
            <person name="Zhang Y."/>
            <person name="Obille A."/>
            <person name="Becker A."/>
            <person name="Abrahante J.E."/>
            <person name="Garbe J."/>
            <person name="Badalamenti J.P."/>
            <person name="Herman A."/>
            <person name="Mangelson H."/>
            <person name="Liachko I."/>
            <person name="Sullivan S."/>
            <person name="Sone E.D."/>
            <person name="Koren S."/>
            <person name="Silverstein K.A.T."/>
            <person name="Beckman K.B."/>
            <person name="Gohl D.M."/>
        </authorList>
    </citation>
    <scope>NUCLEOTIDE SEQUENCE</scope>
    <source>
        <strain evidence="28">Duluth1</strain>
        <tissue evidence="28">Whole animal</tissue>
    </source>
</reference>
<keyword evidence="17 24" id="KW-0464">Manganese</keyword>
<feature type="binding site" evidence="23">
    <location>
        <position position="165"/>
    </location>
    <ligand>
        <name>substrate</name>
    </ligand>
</feature>
<evidence type="ECO:0000256" key="26">
    <source>
        <dbReference type="PIRSR" id="PIRSR607754-4"/>
    </source>
</evidence>
<evidence type="ECO:0000256" key="1">
    <source>
        <dbReference type="ARBA" id="ARBA00001936"/>
    </source>
</evidence>
<keyword evidence="15 25" id="KW-1015">Disulfide bond</keyword>
<feature type="disulfide bond" evidence="25">
    <location>
        <begin position="297"/>
        <end position="300"/>
    </location>
</feature>
<keyword evidence="10 24" id="KW-0479">Metal-binding</keyword>
<dbReference type="InterPro" id="IPR007754">
    <property type="entry name" value="GlcNAc_II"/>
</dbReference>
<feature type="disulfide bond" evidence="25">
    <location>
        <begin position="207"/>
        <end position="221"/>
    </location>
</feature>
<keyword evidence="29" id="KW-1185">Reference proteome</keyword>
<feature type="binding site" evidence="23">
    <location>
        <begin position="134"/>
        <end position="138"/>
    </location>
    <ligand>
        <name>substrate</name>
    </ligand>
</feature>
<evidence type="ECO:0000256" key="13">
    <source>
        <dbReference type="ARBA" id="ARBA00023034"/>
    </source>
</evidence>
<evidence type="ECO:0000256" key="4">
    <source>
        <dbReference type="ARBA" id="ARBA00011011"/>
    </source>
</evidence>
<dbReference type="AlphaFoldDB" id="A0A9D4N261"/>
<comment type="catalytic activity">
    <reaction evidence="22">
        <text>an N(4)-{beta-D-GlcNAc-(1-&gt;2)-alpha-D-Man-(1-&gt;3)-[alpha-D-Man-(1-&gt;6)]-beta-D-Man-(1-&gt;4)-beta-D-GlcNAc-(1-&gt;4)-beta-D-GlcNAc}-L-asparaginyl-[protein] + UDP-N-acetyl-alpha-D-glucosamine = N(4)-{beta-D-GlcNAc-(1-&gt;2)-alpha-D-Man-(1-&gt;3)-[beta-D-GlcNAc-(1-&gt;2)-alpha-D-Man-(1-&gt;6)]-beta-D-Man-(1-&gt;4)-beta-D-GlcNAc-(1-&gt;4)-beta-D-GlcNAc}-L-asparaginyl-[protein] + UDP + H(+)</text>
        <dbReference type="Rhea" id="RHEA:12941"/>
        <dbReference type="Rhea" id="RHEA-COMP:13526"/>
        <dbReference type="Rhea" id="RHEA-COMP:14369"/>
        <dbReference type="ChEBI" id="CHEBI:15378"/>
        <dbReference type="ChEBI" id="CHEBI:57705"/>
        <dbReference type="ChEBI" id="CHEBI:58223"/>
        <dbReference type="ChEBI" id="CHEBI:60615"/>
        <dbReference type="ChEBI" id="CHEBI:60651"/>
        <dbReference type="EC" id="2.4.1.143"/>
    </reaction>
</comment>
<organism evidence="28 29">
    <name type="scientific">Dreissena polymorpha</name>
    <name type="common">Zebra mussel</name>
    <name type="synonym">Mytilus polymorpha</name>
    <dbReference type="NCBI Taxonomy" id="45954"/>
    <lineage>
        <taxon>Eukaryota</taxon>
        <taxon>Metazoa</taxon>
        <taxon>Spiralia</taxon>
        <taxon>Lophotrochozoa</taxon>
        <taxon>Mollusca</taxon>
        <taxon>Bivalvia</taxon>
        <taxon>Autobranchia</taxon>
        <taxon>Heteroconchia</taxon>
        <taxon>Euheterodonta</taxon>
        <taxon>Imparidentia</taxon>
        <taxon>Neoheterodontei</taxon>
        <taxon>Myida</taxon>
        <taxon>Dreissenoidea</taxon>
        <taxon>Dreissenidae</taxon>
        <taxon>Dreissena</taxon>
    </lineage>
</organism>
<comment type="subcellular location">
    <subcellularLocation>
        <location evidence="2">Golgi apparatus membrane</location>
        <topology evidence="2">Single-pass type II membrane protein</topology>
    </subcellularLocation>
</comment>
<feature type="transmembrane region" description="Helical" evidence="27">
    <location>
        <begin position="7"/>
        <end position="28"/>
    </location>
</feature>
<feature type="binding site" evidence="23">
    <location>
        <begin position="240"/>
        <end position="244"/>
    </location>
    <ligand>
        <name>substrate</name>
    </ligand>
</feature>
<keyword evidence="9 27" id="KW-0812">Transmembrane</keyword>
<dbReference type="Pfam" id="PF05060">
    <property type="entry name" value="MGAT2"/>
    <property type="match status" value="1"/>
</dbReference>
<dbReference type="PANTHER" id="PTHR12871:SF0">
    <property type="entry name" value="ALPHA-1,6-MANNOSYL-GLYCOPROTEIN 2-BETA-N-ACETYLGLUCOSAMINYLTRANSFERASE"/>
    <property type="match status" value="1"/>
</dbReference>
<evidence type="ECO:0000256" key="9">
    <source>
        <dbReference type="ARBA" id="ARBA00022692"/>
    </source>
</evidence>
<evidence type="ECO:0000256" key="22">
    <source>
        <dbReference type="ARBA" id="ARBA00093257"/>
    </source>
</evidence>
<dbReference type="EMBL" id="JAIWYP010000001">
    <property type="protein sequence ID" value="KAH3886435.1"/>
    <property type="molecule type" value="Genomic_DNA"/>
</dbReference>
<feature type="binding site" evidence="24">
    <location>
        <position position="272"/>
    </location>
    <ligand>
        <name>Mn(2+)</name>
        <dbReference type="ChEBI" id="CHEBI:29035"/>
    </ligand>
</feature>
<evidence type="ECO:0000256" key="6">
    <source>
        <dbReference type="ARBA" id="ARBA00014817"/>
    </source>
</evidence>
<feature type="disulfide bond" evidence="25">
    <location>
        <begin position="348"/>
        <end position="371"/>
    </location>
</feature>
<feature type="binding site" evidence="24">
    <location>
        <position position="387"/>
    </location>
    <ligand>
        <name>Mn(2+)</name>
        <dbReference type="ChEBI" id="CHEBI:29035"/>
    </ligand>
</feature>
<feature type="glycosylation site" description="N-linked (GlcNAc...) asparagine" evidence="26">
    <location>
        <position position="97"/>
    </location>
</feature>
<evidence type="ECO:0000313" key="28">
    <source>
        <dbReference type="EMBL" id="KAH3886435.1"/>
    </source>
</evidence>
<evidence type="ECO:0000256" key="15">
    <source>
        <dbReference type="ARBA" id="ARBA00023157"/>
    </source>
</evidence>
<reference evidence="28" key="2">
    <citation type="submission" date="2020-11" db="EMBL/GenBank/DDBJ databases">
        <authorList>
            <person name="McCartney M.A."/>
            <person name="Auch B."/>
            <person name="Kono T."/>
            <person name="Mallez S."/>
            <person name="Becker A."/>
            <person name="Gohl D.M."/>
            <person name="Silverstein K.A.T."/>
            <person name="Koren S."/>
            <person name="Bechman K.B."/>
            <person name="Herman A."/>
            <person name="Abrahante J.E."/>
            <person name="Garbe J."/>
        </authorList>
    </citation>
    <scope>NUCLEOTIDE SEQUENCE</scope>
    <source>
        <strain evidence="28">Duluth1</strain>
        <tissue evidence="28">Whole animal</tissue>
    </source>
</reference>
<keyword evidence="11" id="KW-0735">Signal-anchor</keyword>
<keyword evidence="16 26" id="KW-0325">Glycoprotein</keyword>
<dbReference type="Gene3D" id="3.90.550.10">
    <property type="entry name" value="Spore Coat Polysaccharide Biosynthesis Protein SpsA, Chain A"/>
    <property type="match status" value="1"/>
</dbReference>
<evidence type="ECO:0000256" key="21">
    <source>
        <dbReference type="ARBA" id="ARBA00032915"/>
    </source>
</evidence>
<evidence type="ECO:0000256" key="12">
    <source>
        <dbReference type="ARBA" id="ARBA00022989"/>
    </source>
</evidence>
<evidence type="ECO:0000256" key="16">
    <source>
        <dbReference type="ARBA" id="ARBA00023180"/>
    </source>
</evidence>
<proteinExistence type="inferred from homology"/>
<comment type="caution">
    <text evidence="28">The sequence shown here is derived from an EMBL/GenBank/DDBJ whole genome shotgun (WGS) entry which is preliminary data.</text>
</comment>
<evidence type="ECO:0000313" key="29">
    <source>
        <dbReference type="Proteomes" id="UP000828390"/>
    </source>
</evidence>
<evidence type="ECO:0000256" key="7">
    <source>
        <dbReference type="ARBA" id="ARBA00022676"/>
    </source>
</evidence>
<protein>
    <recommendedName>
        <fullName evidence="6">Alpha-1,6-mannosyl-glycoprotein 2-beta-N-acetylglucosaminyltransferase</fullName>
        <ecNumber evidence="5">2.4.1.143</ecNumber>
    </recommendedName>
    <alternativeName>
        <fullName evidence="21">Beta-1,2-N-acetylglucosaminyltransferase II</fullName>
    </alternativeName>
    <alternativeName>
        <fullName evidence="20">GlcNAc-T II</fullName>
    </alternativeName>
    <alternativeName>
        <fullName evidence="19">Mannoside acetylglucosaminyltransferase 2</fullName>
    </alternativeName>
    <alternativeName>
        <fullName evidence="18">N-glycosyl-oligosaccharide-glycoprotein N-acetylglucosaminyltransferase II</fullName>
    </alternativeName>
</protein>
<evidence type="ECO:0000256" key="25">
    <source>
        <dbReference type="PIRSR" id="PIRSR607754-3"/>
    </source>
</evidence>
<evidence type="ECO:0000256" key="5">
    <source>
        <dbReference type="ARBA" id="ARBA00012613"/>
    </source>
</evidence>
<evidence type="ECO:0000256" key="8">
    <source>
        <dbReference type="ARBA" id="ARBA00022679"/>
    </source>
</evidence>
<comment type="cofactor">
    <cofactor evidence="1 24">
        <name>Mn(2+)</name>
        <dbReference type="ChEBI" id="CHEBI:29035"/>
    </cofactor>
</comment>
<evidence type="ECO:0000256" key="18">
    <source>
        <dbReference type="ARBA" id="ARBA00029663"/>
    </source>
</evidence>
<evidence type="ECO:0000256" key="14">
    <source>
        <dbReference type="ARBA" id="ARBA00023136"/>
    </source>
</evidence>
<evidence type="ECO:0000256" key="27">
    <source>
        <dbReference type="SAM" id="Phobius"/>
    </source>
</evidence>